<feature type="chain" id="PRO_5028204714" evidence="1">
    <location>
        <begin position="22"/>
        <end position="118"/>
    </location>
</feature>
<keyword evidence="2" id="KW-1185">Reference proteome</keyword>
<dbReference type="RefSeq" id="XP_019617380.1">
    <property type="nucleotide sequence ID" value="XM_019761821.1"/>
</dbReference>
<dbReference type="GeneID" id="109464745"/>
<gene>
    <name evidence="3" type="primary">LOC109464745</name>
</gene>
<dbReference type="OrthoDB" id="10287638at2759"/>
<organism evidence="2 3">
    <name type="scientific">Branchiostoma belcheri</name>
    <name type="common">Amphioxus</name>
    <dbReference type="NCBI Taxonomy" id="7741"/>
    <lineage>
        <taxon>Eukaryota</taxon>
        <taxon>Metazoa</taxon>
        <taxon>Chordata</taxon>
        <taxon>Cephalochordata</taxon>
        <taxon>Leptocardii</taxon>
        <taxon>Amphioxiformes</taxon>
        <taxon>Branchiostomatidae</taxon>
        <taxon>Branchiostoma</taxon>
    </lineage>
</organism>
<evidence type="ECO:0000313" key="2">
    <source>
        <dbReference type="Proteomes" id="UP000515135"/>
    </source>
</evidence>
<sequence>MKTTPMALLLLLALLLVFVEAGEGIQTDLLKSWKDLEMLKNIASGDKTLYADAGFQKEAGETLDRIRRAVKDMTPAERQNMRLSVAKHIGPQGAQNILNFSKMLKRLKSDFLTQMSSL</sequence>
<protein>
    <submittedName>
        <fullName evidence="3">Uncharacterized protein LOC109464745</fullName>
    </submittedName>
</protein>
<proteinExistence type="predicted"/>
<name>A0A6P4XLB9_BRABE</name>
<dbReference type="AlphaFoldDB" id="A0A6P4XLB9"/>
<dbReference type="KEGG" id="bbel:109464745"/>
<accession>A0A6P4XLB9</accession>
<keyword evidence="1" id="KW-0732">Signal</keyword>
<evidence type="ECO:0000256" key="1">
    <source>
        <dbReference type="SAM" id="SignalP"/>
    </source>
</evidence>
<evidence type="ECO:0000313" key="3">
    <source>
        <dbReference type="RefSeq" id="XP_019617380.1"/>
    </source>
</evidence>
<reference evidence="3" key="1">
    <citation type="submission" date="2025-08" db="UniProtKB">
        <authorList>
            <consortium name="RefSeq"/>
        </authorList>
    </citation>
    <scope>IDENTIFICATION</scope>
    <source>
        <tissue evidence="3">Gonad</tissue>
    </source>
</reference>
<dbReference type="Proteomes" id="UP000515135">
    <property type="component" value="Unplaced"/>
</dbReference>
<feature type="signal peptide" evidence="1">
    <location>
        <begin position="1"/>
        <end position="21"/>
    </location>
</feature>